<protein>
    <submittedName>
        <fullName evidence="2">Unnamed protein product</fullName>
    </submittedName>
</protein>
<accession>A0A9W6SWQ1</accession>
<name>A0A9W6SWQ1_AMBMO</name>
<proteinExistence type="predicted"/>
<dbReference type="AlphaFoldDB" id="A0A9W6SWQ1"/>
<feature type="compositionally biased region" description="Polar residues" evidence="1">
    <location>
        <begin position="77"/>
        <end position="110"/>
    </location>
</feature>
<comment type="caution">
    <text evidence="2">The sequence shown here is derived from an EMBL/GenBank/DDBJ whole genome shotgun (WGS) entry which is preliminary data.</text>
</comment>
<organism evidence="2 3">
    <name type="scientific">Ambrosiozyma monospora</name>
    <name type="common">Yeast</name>
    <name type="synonym">Endomycopsis monosporus</name>
    <dbReference type="NCBI Taxonomy" id="43982"/>
    <lineage>
        <taxon>Eukaryota</taxon>
        <taxon>Fungi</taxon>
        <taxon>Dikarya</taxon>
        <taxon>Ascomycota</taxon>
        <taxon>Saccharomycotina</taxon>
        <taxon>Pichiomycetes</taxon>
        <taxon>Pichiales</taxon>
        <taxon>Pichiaceae</taxon>
        <taxon>Ambrosiozyma</taxon>
    </lineage>
</organism>
<evidence type="ECO:0000313" key="2">
    <source>
        <dbReference type="EMBL" id="GME68394.1"/>
    </source>
</evidence>
<feature type="compositionally biased region" description="Basic and acidic residues" evidence="1">
    <location>
        <begin position="15"/>
        <end position="28"/>
    </location>
</feature>
<feature type="compositionally biased region" description="Polar residues" evidence="1">
    <location>
        <begin position="148"/>
        <end position="175"/>
    </location>
</feature>
<feature type="region of interest" description="Disordered" evidence="1">
    <location>
        <begin position="1"/>
        <end position="183"/>
    </location>
</feature>
<evidence type="ECO:0000313" key="3">
    <source>
        <dbReference type="Proteomes" id="UP001165063"/>
    </source>
</evidence>
<feature type="compositionally biased region" description="Low complexity" evidence="1">
    <location>
        <begin position="36"/>
        <end position="45"/>
    </location>
</feature>
<dbReference type="Proteomes" id="UP001165063">
    <property type="component" value="Unassembled WGS sequence"/>
</dbReference>
<reference evidence="2" key="1">
    <citation type="submission" date="2023-04" db="EMBL/GenBank/DDBJ databases">
        <title>Ambrosiozyma monospora NBRC 1965.</title>
        <authorList>
            <person name="Ichikawa N."/>
            <person name="Sato H."/>
            <person name="Tonouchi N."/>
        </authorList>
    </citation>
    <scope>NUCLEOTIDE SEQUENCE</scope>
    <source>
        <strain evidence="2">NBRC 1965</strain>
    </source>
</reference>
<keyword evidence="3" id="KW-1185">Reference proteome</keyword>
<gene>
    <name evidence="2" type="ORF">Amon01_000902400</name>
</gene>
<evidence type="ECO:0000256" key="1">
    <source>
        <dbReference type="SAM" id="MobiDB-lite"/>
    </source>
</evidence>
<sequence length="183" mass="20943">MALEDEKLNFPAVSEQEHENNAFSHEEPTPFQDVSTTTTTIQQEQPEPEHTASPAESEIETDIETEQMELVPESREITTAPSVSEELQFSQAELESNQPSPYPSSTLQSKEQTPEIEPQEEQSSSTNHDLQSQIPTLKRKLEYEGFDDSQQQLTTSETVSRDQLQPQHHNLFNNSPRRHQQKR</sequence>
<dbReference type="EMBL" id="BSXU01009214">
    <property type="protein sequence ID" value="GME68394.1"/>
    <property type="molecule type" value="Genomic_DNA"/>
</dbReference>
<feature type="compositionally biased region" description="Acidic residues" evidence="1">
    <location>
        <begin position="57"/>
        <end position="67"/>
    </location>
</feature>